<evidence type="ECO:0000313" key="3">
    <source>
        <dbReference type="Proteomes" id="UP001189429"/>
    </source>
</evidence>
<dbReference type="EMBL" id="CAUYUJ010016091">
    <property type="protein sequence ID" value="CAK0861742.1"/>
    <property type="molecule type" value="Genomic_DNA"/>
</dbReference>
<feature type="compositionally biased region" description="Basic and acidic residues" evidence="1">
    <location>
        <begin position="122"/>
        <end position="136"/>
    </location>
</feature>
<evidence type="ECO:0000313" key="2">
    <source>
        <dbReference type="EMBL" id="CAK0861742.1"/>
    </source>
</evidence>
<dbReference type="Proteomes" id="UP001189429">
    <property type="component" value="Unassembled WGS sequence"/>
</dbReference>
<feature type="region of interest" description="Disordered" evidence="1">
    <location>
        <begin position="1"/>
        <end position="68"/>
    </location>
</feature>
<sequence>FSQTLRTEQQPSALPHGGARPQAPVAPHSTRPQRARAAAWRSGPAWPGRAPRAASRSAAGRADDGRNAAAPVRGAAGVYGRELVAFELSAGVPASAARAPGLERETAPSSGEARRLRRRAGSHVDSKEKKKSESSGRRPRAGDSGTGRAGTAGRNSARKRKARCSHDLLTAEGKADVRHAHGPGSTALELCGGEASTERHGVRPPPIRLSRRWQWRTLSPPLKGRANWRRRGPPG</sequence>
<feature type="compositionally biased region" description="Low complexity" evidence="1">
    <location>
        <begin position="41"/>
        <end position="60"/>
    </location>
</feature>
<protein>
    <submittedName>
        <fullName evidence="2">Uncharacterized protein</fullName>
    </submittedName>
</protein>
<feature type="region of interest" description="Disordered" evidence="1">
    <location>
        <begin position="93"/>
        <end position="205"/>
    </location>
</feature>
<reference evidence="2" key="1">
    <citation type="submission" date="2023-10" db="EMBL/GenBank/DDBJ databases">
        <authorList>
            <person name="Chen Y."/>
            <person name="Shah S."/>
            <person name="Dougan E. K."/>
            <person name="Thang M."/>
            <person name="Chan C."/>
        </authorList>
    </citation>
    <scope>NUCLEOTIDE SEQUENCE [LARGE SCALE GENOMIC DNA]</scope>
</reference>
<organism evidence="2 3">
    <name type="scientific">Prorocentrum cordatum</name>
    <dbReference type="NCBI Taxonomy" id="2364126"/>
    <lineage>
        <taxon>Eukaryota</taxon>
        <taxon>Sar</taxon>
        <taxon>Alveolata</taxon>
        <taxon>Dinophyceae</taxon>
        <taxon>Prorocentrales</taxon>
        <taxon>Prorocentraceae</taxon>
        <taxon>Prorocentrum</taxon>
    </lineage>
</organism>
<gene>
    <name evidence="2" type="ORF">PCOR1329_LOCUS50331</name>
</gene>
<feature type="non-terminal residue" evidence="2">
    <location>
        <position position="1"/>
    </location>
</feature>
<proteinExistence type="predicted"/>
<evidence type="ECO:0000256" key="1">
    <source>
        <dbReference type="SAM" id="MobiDB-lite"/>
    </source>
</evidence>
<comment type="caution">
    <text evidence="2">The sequence shown here is derived from an EMBL/GenBank/DDBJ whole genome shotgun (WGS) entry which is preliminary data.</text>
</comment>
<accession>A0ABN9UPQ9</accession>
<keyword evidence="3" id="KW-1185">Reference proteome</keyword>
<feature type="compositionally biased region" description="Polar residues" evidence="1">
    <location>
        <begin position="1"/>
        <end position="12"/>
    </location>
</feature>
<name>A0ABN9UPQ9_9DINO</name>